<dbReference type="Pfam" id="PF23598">
    <property type="entry name" value="LRR_14"/>
    <property type="match status" value="1"/>
</dbReference>
<sequence>MNNSFFAGEIATELVKELYKVIKHVALCRASAKQLKHSVEELLPTIQEIKYSGNELPQLRQRQLDELSEKLNMGLDLAKKAVALSRWNAYKSLQYARKMEKIEGWVTRFMVRIMPAHVAADVHHARYETRTGLEDVKAGLEGIGRAVGRIEGKLAGVAVVEMMEGLGLDGGDEWVVEGTVMKGVKERVKEMLMAAEGGGVVGICGMGGCGKTTIARAICRDPDVREHFNNQIFFETVSQSPNLAQLEQVLSQKIMSTRTVGAFNWIPQSGMKNNECPMLVVLDDVWSLNHFFQLKELVSRIPGCKTLVISRFKFPTAIDTTYELPTLGEEEALSIFCHNAFGQNSIPPDIDKKLVMQVVTECKGHPLALKVIGASLKGQLPRVWASYKVKLSRGESISELHEEKLLKQMAVTLESLKPEVRECFLDLGSFPEDKKIPLDVLFGLWTEIHGLEEFEAFEVLVELCNKNLVTMVEDEQRRAGDIYSSCSEISVTQHDCLRDLALYMSNREPPNQRRRLIMPRRENGLPKDWERGADHPFEATVVSVHTGEMKESDWFHMAFPKAEVLILNFSSSEYFLPPFIASMSKLKSLVINNHGTSSARLHNLSVFTSMNGLSSLWLEKITIPPMPRTTIPLKRLRRISLVLCEVNESLQGSNVDLQALFPQLVDLNVDHCIDLTGLPPSICRLGCLENLSITNCHDLQELPNQLGDLNSLRILSVSACPCLDRLPRSISRLSRLKYLDISQCVNLLDLPEGLGQMTSLEKIDMRECSEIRSLPLSVISLRSLGHVVCDEDMAFLWKEVGKAIAELRIEVVKECFSVGWLNE</sequence>
<keyword evidence="3" id="KW-0611">Plant defense</keyword>
<gene>
    <name evidence="5" type="ORF">QJS10_CPB17g02531</name>
</gene>
<evidence type="ECO:0000313" key="5">
    <source>
        <dbReference type="EMBL" id="KAK1292937.1"/>
    </source>
</evidence>
<evidence type="ECO:0000256" key="3">
    <source>
        <dbReference type="ARBA" id="ARBA00022821"/>
    </source>
</evidence>
<dbReference type="Proteomes" id="UP001180020">
    <property type="component" value="Unassembled WGS sequence"/>
</dbReference>
<dbReference type="PANTHER" id="PTHR36766:SF30">
    <property type="entry name" value="TIR-NBS TYPE DISEASE RESISTANCE PROTEIN-RELATED"/>
    <property type="match status" value="1"/>
</dbReference>
<dbReference type="InterPro" id="IPR042197">
    <property type="entry name" value="Apaf_helical"/>
</dbReference>
<reference evidence="5" key="1">
    <citation type="journal article" date="2023" name="Nat. Commun.">
        <title>Diploid and tetraploid genomes of Acorus and the evolution of monocots.</title>
        <authorList>
            <person name="Ma L."/>
            <person name="Liu K.W."/>
            <person name="Li Z."/>
            <person name="Hsiao Y.Y."/>
            <person name="Qi Y."/>
            <person name="Fu T."/>
            <person name="Tang G.D."/>
            <person name="Zhang D."/>
            <person name="Sun W.H."/>
            <person name="Liu D.K."/>
            <person name="Li Y."/>
            <person name="Chen G.Z."/>
            <person name="Liu X.D."/>
            <person name="Liao X.Y."/>
            <person name="Jiang Y.T."/>
            <person name="Yu X."/>
            <person name="Hao Y."/>
            <person name="Huang J."/>
            <person name="Zhao X.W."/>
            <person name="Ke S."/>
            <person name="Chen Y.Y."/>
            <person name="Wu W.L."/>
            <person name="Hsu J.L."/>
            <person name="Lin Y.F."/>
            <person name="Huang M.D."/>
            <person name="Li C.Y."/>
            <person name="Huang L."/>
            <person name="Wang Z.W."/>
            <person name="Zhao X."/>
            <person name="Zhong W.Y."/>
            <person name="Peng D.H."/>
            <person name="Ahmad S."/>
            <person name="Lan S."/>
            <person name="Zhang J.S."/>
            <person name="Tsai W.C."/>
            <person name="Van de Peer Y."/>
            <person name="Liu Z.J."/>
        </authorList>
    </citation>
    <scope>NUCLEOTIDE SEQUENCE</scope>
    <source>
        <strain evidence="5">CP</strain>
    </source>
</reference>
<dbReference type="Gene3D" id="3.80.10.10">
    <property type="entry name" value="Ribonuclease Inhibitor"/>
    <property type="match status" value="1"/>
</dbReference>
<dbReference type="InterPro" id="IPR008808">
    <property type="entry name" value="Powdery_mildew-R_dom"/>
</dbReference>
<keyword evidence="6" id="KW-1185">Reference proteome</keyword>
<dbReference type="Gene3D" id="3.40.50.300">
    <property type="entry name" value="P-loop containing nucleotide triphosphate hydrolases"/>
    <property type="match status" value="1"/>
</dbReference>
<comment type="similarity">
    <text evidence="1">Belongs to the disease resistance NB-LRR family.</text>
</comment>
<dbReference type="Gene3D" id="1.10.8.430">
    <property type="entry name" value="Helical domain of apoptotic protease-activating factors"/>
    <property type="match status" value="1"/>
</dbReference>
<dbReference type="GO" id="GO:0043531">
    <property type="term" value="F:ADP binding"/>
    <property type="evidence" value="ECO:0007669"/>
    <property type="project" value="InterPro"/>
</dbReference>
<dbReference type="InterPro" id="IPR055414">
    <property type="entry name" value="LRR_R13L4/SHOC2-like"/>
</dbReference>
<proteinExistence type="inferred from homology"/>
<evidence type="ECO:0000259" key="4">
    <source>
        <dbReference type="PROSITE" id="PS51153"/>
    </source>
</evidence>
<dbReference type="PANTHER" id="PTHR36766">
    <property type="entry name" value="PLANT BROAD-SPECTRUM MILDEW RESISTANCE PROTEIN RPW8"/>
    <property type="match status" value="1"/>
</dbReference>
<keyword evidence="2" id="KW-0677">Repeat</keyword>
<reference evidence="5" key="2">
    <citation type="submission" date="2023-06" db="EMBL/GenBank/DDBJ databases">
        <authorList>
            <person name="Ma L."/>
            <person name="Liu K.-W."/>
            <person name="Li Z."/>
            <person name="Hsiao Y.-Y."/>
            <person name="Qi Y."/>
            <person name="Fu T."/>
            <person name="Tang G."/>
            <person name="Zhang D."/>
            <person name="Sun W.-H."/>
            <person name="Liu D.-K."/>
            <person name="Li Y."/>
            <person name="Chen G.-Z."/>
            <person name="Liu X.-D."/>
            <person name="Liao X.-Y."/>
            <person name="Jiang Y.-T."/>
            <person name="Yu X."/>
            <person name="Hao Y."/>
            <person name="Huang J."/>
            <person name="Zhao X.-W."/>
            <person name="Ke S."/>
            <person name="Chen Y.-Y."/>
            <person name="Wu W.-L."/>
            <person name="Hsu J.-L."/>
            <person name="Lin Y.-F."/>
            <person name="Huang M.-D."/>
            <person name="Li C.-Y."/>
            <person name="Huang L."/>
            <person name="Wang Z.-W."/>
            <person name="Zhao X."/>
            <person name="Zhong W.-Y."/>
            <person name="Peng D.-H."/>
            <person name="Ahmad S."/>
            <person name="Lan S."/>
            <person name="Zhang J.-S."/>
            <person name="Tsai W.-C."/>
            <person name="Van De Peer Y."/>
            <person name="Liu Z.-J."/>
        </authorList>
    </citation>
    <scope>NUCLEOTIDE SEQUENCE</scope>
    <source>
        <strain evidence="5">CP</strain>
        <tissue evidence="5">Leaves</tissue>
    </source>
</reference>
<organism evidence="5 6">
    <name type="scientific">Acorus calamus</name>
    <name type="common">Sweet flag</name>
    <dbReference type="NCBI Taxonomy" id="4465"/>
    <lineage>
        <taxon>Eukaryota</taxon>
        <taxon>Viridiplantae</taxon>
        <taxon>Streptophyta</taxon>
        <taxon>Embryophyta</taxon>
        <taxon>Tracheophyta</taxon>
        <taxon>Spermatophyta</taxon>
        <taxon>Magnoliopsida</taxon>
        <taxon>Liliopsida</taxon>
        <taxon>Acoraceae</taxon>
        <taxon>Acorus</taxon>
    </lineage>
</organism>
<dbReference type="EMBL" id="JAUJYO010000017">
    <property type="protein sequence ID" value="KAK1292937.1"/>
    <property type="molecule type" value="Genomic_DNA"/>
</dbReference>
<name>A0AAV9CWF9_ACOCL</name>
<dbReference type="AlphaFoldDB" id="A0AAV9CWF9"/>
<protein>
    <submittedName>
        <fullName evidence="5">Disease resistance protein</fullName>
    </submittedName>
</protein>
<accession>A0AAV9CWF9</accession>
<dbReference type="Pfam" id="PF05659">
    <property type="entry name" value="RPW8"/>
    <property type="match status" value="1"/>
</dbReference>
<dbReference type="InterPro" id="IPR002182">
    <property type="entry name" value="NB-ARC"/>
</dbReference>
<dbReference type="InterPro" id="IPR027417">
    <property type="entry name" value="P-loop_NTPase"/>
</dbReference>
<dbReference type="GO" id="GO:0006952">
    <property type="term" value="P:defense response"/>
    <property type="evidence" value="ECO:0007669"/>
    <property type="project" value="UniProtKB-KW"/>
</dbReference>
<comment type="caution">
    <text evidence="5">The sequence shown here is derived from an EMBL/GenBank/DDBJ whole genome shotgun (WGS) entry which is preliminary data.</text>
</comment>
<evidence type="ECO:0000256" key="2">
    <source>
        <dbReference type="ARBA" id="ARBA00022737"/>
    </source>
</evidence>
<evidence type="ECO:0000313" key="6">
    <source>
        <dbReference type="Proteomes" id="UP001180020"/>
    </source>
</evidence>
<dbReference type="Gene3D" id="1.10.10.10">
    <property type="entry name" value="Winged helix-like DNA-binding domain superfamily/Winged helix DNA-binding domain"/>
    <property type="match status" value="1"/>
</dbReference>
<dbReference type="SUPFAM" id="SSF52540">
    <property type="entry name" value="P-loop containing nucleoside triphosphate hydrolases"/>
    <property type="match status" value="1"/>
</dbReference>
<feature type="domain" description="RPW8" evidence="4">
    <location>
        <begin position="1"/>
        <end position="148"/>
    </location>
</feature>
<dbReference type="Pfam" id="PF00931">
    <property type="entry name" value="NB-ARC"/>
    <property type="match status" value="1"/>
</dbReference>
<dbReference type="PRINTS" id="PR00364">
    <property type="entry name" value="DISEASERSIST"/>
</dbReference>
<dbReference type="InterPro" id="IPR036388">
    <property type="entry name" value="WH-like_DNA-bd_sf"/>
</dbReference>
<dbReference type="InterPro" id="IPR032675">
    <property type="entry name" value="LRR_dom_sf"/>
</dbReference>
<dbReference type="SUPFAM" id="SSF52058">
    <property type="entry name" value="L domain-like"/>
    <property type="match status" value="1"/>
</dbReference>
<evidence type="ECO:0000256" key="1">
    <source>
        <dbReference type="ARBA" id="ARBA00008894"/>
    </source>
</evidence>
<dbReference type="PROSITE" id="PS51153">
    <property type="entry name" value="RPW8"/>
    <property type="match status" value="1"/>
</dbReference>